<dbReference type="Proteomes" id="UP000565723">
    <property type="component" value="Unassembled WGS sequence"/>
</dbReference>
<evidence type="ECO:0000313" key="2">
    <source>
        <dbReference type="EMBL" id="NVK97246.1"/>
    </source>
</evidence>
<name>A0A850LGX9_9RHOB</name>
<dbReference type="InterPro" id="IPR029068">
    <property type="entry name" value="Glyas_Bleomycin-R_OHBP_Dase"/>
</dbReference>
<reference evidence="2 3" key="1">
    <citation type="journal article" date="2020" name="Proc. Natl. Acad. Sci. U.S.A.">
        <title>Ecological drivers of bacterial community assembly in synthetic phycospheres.</title>
        <authorList>
            <person name="Fu H."/>
            <person name="Uchimiya M."/>
            <person name="Gore J."/>
            <person name="Moran M.A."/>
        </authorList>
    </citation>
    <scope>NUCLEOTIDE SEQUENCE [LARGE SCALE GENOMIC DNA]</scope>
    <source>
        <strain evidence="2">HF-Din03</strain>
    </source>
</reference>
<dbReference type="Pfam" id="PF13468">
    <property type="entry name" value="Glyoxalase_3"/>
    <property type="match status" value="1"/>
</dbReference>
<proteinExistence type="predicted"/>
<feature type="domain" description="Glyoxalase-like" evidence="1">
    <location>
        <begin position="3"/>
        <end position="170"/>
    </location>
</feature>
<dbReference type="AlphaFoldDB" id="A0A850LGX9"/>
<dbReference type="RefSeq" id="WP_030003190.1">
    <property type="nucleotide sequence ID" value="NZ_CP076685.1"/>
</dbReference>
<dbReference type="Gene3D" id="3.10.180.10">
    <property type="entry name" value="2,3-Dihydroxybiphenyl 1,2-Dioxygenase, domain 1"/>
    <property type="match status" value="1"/>
</dbReference>
<accession>A0A850LGX9</accession>
<protein>
    <submittedName>
        <fullName evidence="2">VOC family protein</fullName>
    </submittedName>
</protein>
<comment type="caution">
    <text evidence="2">The sequence shown here is derived from an EMBL/GenBank/DDBJ whole genome shotgun (WGS) entry which is preliminary data.</text>
</comment>
<dbReference type="OMA" id="PSLIQWD"/>
<evidence type="ECO:0000259" key="1">
    <source>
        <dbReference type="Pfam" id="PF13468"/>
    </source>
</evidence>
<dbReference type="InterPro" id="IPR025870">
    <property type="entry name" value="Glyoxalase-like_dom"/>
</dbReference>
<sequence length="200" mass="21277">MELDHFAVAGETLEAARAHVEAALGVAMQPGGQHARFGTHNTLLGLADGLYLEAIAIDPGAPGPERPRWFDLDRFSGPARLSNWICRVPDLQAALSAAPAGAGDIVDLERGALSWRMAVPASGVLPYDDRFPALIQWQGDLHPAAMLAPSGCALRWLVVTHPEARALAELCGPLERVVFETGPSGLRAEIDTPHGMRVLA</sequence>
<gene>
    <name evidence="2" type="ORF">HW564_09985</name>
</gene>
<evidence type="ECO:0000313" key="3">
    <source>
        <dbReference type="Proteomes" id="UP000565723"/>
    </source>
</evidence>
<organism evidence="2 3">
    <name type="scientific">Ruegeria pomeroyi</name>
    <dbReference type="NCBI Taxonomy" id="89184"/>
    <lineage>
        <taxon>Bacteria</taxon>
        <taxon>Pseudomonadati</taxon>
        <taxon>Pseudomonadota</taxon>
        <taxon>Alphaproteobacteria</taxon>
        <taxon>Rhodobacterales</taxon>
        <taxon>Roseobacteraceae</taxon>
        <taxon>Ruegeria</taxon>
    </lineage>
</organism>
<dbReference type="EMBL" id="JABXIY010000025">
    <property type="protein sequence ID" value="NVK97246.1"/>
    <property type="molecule type" value="Genomic_DNA"/>
</dbReference>